<dbReference type="NCBIfam" id="TIGR04138">
    <property type="entry name" value="Plancto_Ver_chp"/>
    <property type="match status" value="1"/>
</dbReference>
<evidence type="ECO:0000313" key="1">
    <source>
        <dbReference type="EMBL" id="QVL30457.1"/>
    </source>
</evidence>
<sequence length="141" mass="16119">MKYQPAILEIAQKGGRYPYEAYDFIEEALKFTQKRLGRDPGDVTPPDARHHISGPELAVGAVEYAKQEFGMLANAVFRHWKLTCTDDIGEIVFHLIDAGILYKNENDSRDHFHQLFDLEHALTEDFAISLAETPWSKRGTR</sequence>
<keyword evidence="2" id="KW-1185">Reference proteome</keyword>
<gene>
    <name evidence="1" type="ORF">KIH39_16540</name>
</gene>
<proteinExistence type="predicted"/>
<organism evidence="1 2">
    <name type="scientific">Telmatocola sphagniphila</name>
    <dbReference type="NCBI Taxonomy" id="1123043"/>
    <lineage>
        <taxon>Bacteria</taxon>
        <taxon>Pseudomonadati</taxon>
        <taxon>Planctomycetota</taxon>
        <taxon>Planctomycetia</taxon>
        <taxon>Gemmatales</taxon>
        <taxon>Gemmataceae</taxon>
    </lineage>
</organism>
<name>A0A8E6ETV6_9BACT</name>
<evidence type="ECO:0000313" key="2">
    <source>
        <dbReference type="Proteomes" id="UP000676194"/>
    </source>
</evidence>
<reference evidence="1" key="1">
    <citation type="submission" date="2021-05" db="EMBL/GenBank/DDBJ databases">
        <title>Complete genome sequence of the cellulolytic planctomycete Telmatocola sphagniphila SP2T and characterization of the first cellulase from planctomycetes.</title>
        <authorList>
            <person name="Rakitin A.L."/>
            <person name="Beletsky A.V."/>
            <person name="Naumoff D.G."/>
            <person name="Kulichevskaya I.S."/>
            <person name="Mardanov A.V."/>
            <person name="Ravin N.V."/>
            <person name="Dedysh S.N."/>
        </authorList>
    </citation>
    <scope>NUCLEOTIDE SEQUENCE</scope>
    <source>
        <strain evidence="1">SP2T</strain>
    </source>
</reference>
<accession>A0A8E6ETV6</accession>
<dbReference type="KEGG" id="tsph:KIH39_16540"/>
<protein>
    <submittedName>
        <fullName evidence="1">Uncharacterized protein</fullName>
    </submittedName>
</protein>
<dbReference type="Proteomes" id="UP000676194">
    <property type="component" value="Chromosome"/>
</dbReference>
<dbReference type="AlphaFoldDB" id="A0A8E6ETV6"/>
<dbReference type="RefSeq" id="WP_213494328.1">
    <property type="nucleotide sequence ID" value="NZ_CP074694.1"/>
</dbReference>
<dbReference type="InterPro" id="IPR026406">
    <property type="entry name" value="Ver/Plancto_CHP"/>
</dbReference>
<dbReference type="EMBL" id="CP074694">
    <property type="protein sequence ID" value="QVL30457.1"/>
    <property type="molecule type" value="Genomic_DNA"/>
</dbReference>